<dbReference type="AlphaFoldDB" id="A0A0J7KVX4"/>
<dbReference type="OrthoDB" id="5873834at2759"/>
<evidence type="ECO:0000313" key="3">
    <source>
        <dbReference type="Proteomes" id="UP000036403"/>
    </source>
</evidence>
<accession>A0A0J7KVX4</accession>
<protein>
    <submittedName>
        <fullName evidence="2">Protein patched-like protein</fullName>
    </submittedName>
</protein>
<sequence length="76" mass="8269">MVSVSGPVSTGILAERPSGSQGPRQNGAEDEKDAKAAENAKIRHESDLYVRPSWTDAAIALDQLEKDSFTVKEKRK</sequence>
<evidence type="ECO:0000256" key="1">
    <source>
        <dbReference type="SAM" id="MobiDB-lite"/>
    </source>
</evidence>
<comment type="caution">
    <text evidence="2">The sequence shown here is derived from an EMBL/GenBank/DDBJ whole genome shotgun (WGS) entry which is preliminary data.</text>
</comment>
<reference evidence="2 3" key="1">
    <citation type="submission" date="2015-04" db="EMBL/GenBank/DDBJ databases">
        <title>Lasius niger genome sequencing.</title>
        <authorList>
            <person name="Konorov E.A."/>
            <person name="Nikitin M.A."/>
            <person name="Kirill M.V."/>
            <person name="Chang P."/>
        </authorList>
    </citation>
    <scope>NUCLEOTIDE SEQUENCE [LARGE SCALE GENOMIC DNA]</scope>
    <source>
        <tissue evidence="2">Whole</tissue>
    </source>
</reference>
<dbReference type="PaxDb" id="67767-A0A0J7KVX4"/>
<dbReference type="EMBL" id="LBMM01002709">
    <property type="protein sequence ID" value="KMQ94453.1"/>
    <property type="molecule type" value="Genomic_DNA"/>
</dbReference>
<dbReference type="Proteomes" id="UP000036403">
    <property type="component" value="Unassembled WGS sequence"/>
</dbReference>
<name>A0A0J7KVX4_LASNI</name>
<feature type="compositionally biased region" description="Basic and acidic residues" evidence="1">
    <location>
        <begin position="27"/>
        <end position="41"/>
    </location>
</feature>
<gene>
    <name evidence="2" type="ORF">RF55_5394</name>
</gene>
<feature type="region of interest" description="Disordered" evidence="1">
    <location>
        <begin position="1"/>
        <end position="41"/>
    </location>
</feature>
<organism evidence="2 3">
    <name type="scientific">Lasius niger</name>
    <name type="common">Black garden ant</name>
    <dbReference type="NCBI Taxonomy" id="67767"/>
    <lineage>
        <taxon>Eukaryota</taxon>
        <taxon>Metazoa</taxon>
        <taxon>Ecdysozoa</taxon>
        <taxon>Arthropoda</taxon>
        <taxon>Hexapoda</taxon>
        <taxon>Insecta</taxon>
        <taxon>Pterygota</taxon>
        <taxon>Neoptera</taxon>
        <taxon>Endopterygota</taxon>
        <taxon>Hymenoptera</taxon>
        <taxon>Apocrita</taxon>
        <taxon>Aculeata</taxon>
        <taxon>Formicoidea</taxon>
        <taxon>Formicidae</taxon>
        <taxon>Formicinae</taxon>
        <taxon>Lasius</taxon>
        <taxon>Lasius</taxon>
    </lineage>
</organism>
<evidence type="ECO:0000313" key="2">
    <source>
        <dbReference type="EMBL" id="KMQ94453.1"/>
    </source>
</evidence>
<keyword evidence="3" id="KW-1185">Reference proteome</keyword>
<proteinExistence type="predicted"/>